<accession>A0A381JS81</accession>
<dbReference type="Proteomes" id="UP000255231">
    <property type="component" value="Unassembled WGS sequence"/>
</dbReference>
<dbReference type="RefSeq" id="WP_076560168.1">
    <property type="nucleotide sequence ID" value="NZ_CP033929.1"/>
</dbReference>
<dbReference type="KEGG" id="cil:EG358_18740"/>
<dbReference type="EMBL" id="UFVS01000002">
    <property type="protein sequence ID" value="SUY53780.1"/>
    <property type="molecule type" value="Genomic_DNA"/>
</dbReference>
<reference evidence="2 4" key="2">
    <citation type="submission" date="2018-06" db="EMBL/GenBank/DDBJ databases">
        <authorList>
            <consortium name="Pathogen Informatics"/>
            <person name="Doyle S."/>
        </authorList>
    </citation>
    <scope>NUCLEOTIDE SEQUENCE [LARGE SCALE GENOMIC DNA]</scope>
    <source>
        <strain evidence="2 4">NCTC13560</strain>
    </source>
</reference>
<sequence length="163" mass="19393">MKTKILTILIITIFSLFKSQIGNPINITDYPNFYNQTVNKLDNIIPNKTLYYNQSLSVFLQDLAQNNITIKAYDPGPFDNNFLKLMFVGDAEIRTEIRKYNYAQPYITITFQDRFNFKQAQAIINQHYWFWNTSSENFYKDLKVKKIEFWYVRGLTDKSINPK</sequence>
<name>A0A381JS81_9FLAO</name>
<dbReference type="Proteomes" id="UP000185725">
    <property type="component" value="Unassembled WGS sequence"/>
</dbReference>
<dbReference type="GeneID" id="303675742"/>
<gene>
    <name evidence="2" type="ORF">NCTC13560_03731</name>
    <name evidence="1" type="ORF">SAMN05421682_105109</name>
</gene>
<dbReference type="EMBL" id="FTMF01000005">
    <property type="protein sequence ID" value="SIQ46195.1"/>
    <property type="molecule type" value="Genomic_DNA"/>
</dbReference>
<dbReference type="AlphaFoldDB" id="A0A381JS81"/>
<reference evidence="1 3" key="1">
    <citation type="submission" date="2017-01" db="EMBL/GenBank/DDBJ databases">
        <authorList>
            <person name="Varghese N."/>
            <person name="Submissions S."/>
        </authorList>
    </citation>
    <scope>NUCLEOTIDE SEQUENCE [LARGE SCALE GENOMIC DNA]</scope>
    <source>
        <strain evidence="1 3">ATCC 27950</strain>
    </source>
</reference>
<evidence type="ECO:0000313" key="4">
    <source>
        <dbReference type="Proteomes" id="UP000255231"/>
    </source>
</evidence>
<keyword evidence="3" id="KW-1185">Reference proteome</keyword>
<evidence type="ECO:0000313" key="3">
    <source>
        <dbReference type="Proteomes" id="UP000185725"/>
    </source>
</evidence>
<dbReference type="OrthoDB" id="1262800at2"/>
<evidence type="ECO:0000313" key="1">
    <source>
        <dbReference type="EMBL" id="SIQ46195.1"/>
    </source>
</evidence>
<evidence type="ECO:0000313" key="2">
    <source>
        <dbReference type="EMBL" id="SUY53780.1"/>
    </source>
</evidence>
<protein>
    <submittedName>
        <fullName evidence="2">Uncharacterized protein</fullName>
    </submittedName>
</protein>
<proteinExistence type="predicted"/>
<organism evidence="2 4">
    <name type="scientific">Chryseobacterium indoltheticum</name>
    <dbReference type="NCBI Taxonomy" id="254"/>
    <lineage>
        <taxon>Bacteria</taxon>
        <taxon>Pseudomonadati</taxon>
        <taxon>Bacteroidota</taxon>
        <taxon>Flavobacteriia</taxon>
        <taxon>Flavobacteriales</taxon>
        <taxon>Weeksellaceae</taxon>
        <taxon>Chryseobacterium group</taxon>
        <taxon>Chryseobacterium</taxon>
    </lineage>
</organism>